<keyword evidence="1" id="KW-1133">Transmembrane helix</keyword>
<organism evidence="2 3">
    <name type="scientific">Chitinophaga rupis</name>
    <dbReference type="NCBI Taxonomy" id="573321"/>
    <lineage>
        <taxon>Bacteria</taxon>
        <taxon>Pseudomonadati</taxon>
        <taxon>Bacteroidota</taxon>
        <taxon>Chitinophagia</taxon>
        <taxon>Chitinophagales</taxon>
        <taxon>Chitinophagaceae</taxon>
        <taxon>Chitinophaga</taxon>
    </lineage>
</organism>
<evidence type="ECO:0000313" key="2">
    <source>
        <dbReference type="EMBL" id="SEM44112.1"/>
    </source>
</evidence>
<keyword evidence="3" id="KW-1185">Reference proteome</keyword>
<reference evidence="2 3" key="1">
    <citation type="submission" date="2016-10" db="EMBL/GenBank/DDBJ databases">
        <authorList>
            <person name="de Groot N.N."/>
        </authorList>
    </citation>
    <scope>NUCLEOTIDE SEQUENCE [LARGE SCALE GENOMIC DNA]</scope>
    <source>
        <strain evidence="2 3">DSM 21039</strain>
    </source>
</reference>
<dbReference type="EMBL" id="FOBB01000004">
    <property type="protein sequence ID" value="SEM44112.1"/>
    <property type="molecule type" value="Genomic_DNA"/>
</dbReference>
<evidence type="ECO:0000256" key="1">
    <source>
        <dbReference type="SAM" id="Phobius"/>
    </source>
</evidence>
<protein>
    <submittedName>
        <fullName evidence="2">Uncharacterized protein</fullName>
    </submittedName>
</protein>
<gene>
    <name evidence="2" type="ORF">SAMN04488505_104411</name>
</gene>
<evidence type="ECO:0000313" key="3">
    <source>
        <dbReference type="Proteomes" id="UP000198984"/>
    </source>
</evidence>
<dbReference type="Proteomes" id="UP000198984">
    <property type="component" value="Unassembled WGS sequence"/>
</dbReference>
<feature type="transmembrane region" description="Helical" evidence="1">
    <location>
        <begin position="12"/>
        <end position="38"/>
    </location>
</feature>
<sequence length="49" mass="5932">MEAHMTPNRCFISLMHFTFCLFVVPVSFFNFYFFTFYFTRSTSILLSKN</sequence>
<proteinExistence type="predicted"/>
<name>A0A1H7YD09_9BACT</name>
<keyword evidence="1" id="KW-0472">Membrane</keyword>
<keyword evidence="1" id="KW-0812">Transmembrane</keyword>
<dbReference type="AlphaFoldDB" id="A0A1H7YD09"/>
<accession>A0A1H7YD09</accession>